<dbReference type="InterPro" id="IPR036250">
    <property type="entry name" value="AcylCo_DH-like_C"/>
</dbReference>
<dbReference type="PIRSF" id="PIRSF016578">
    <property type="entry name" value="HsaA"/>
    <property type="match status" value="1"/>
</dbReference>
<feature type="domain" description="Acyl-CoA dehydrogenase C-terminal" evidence="3">
    <location>
        <begin position="258"/>
        <end position="389"/>
    </location>
</feature>
<dbReference type="InterPro" id="IPR046373">
    <property type="entry name" value="Acyl-CoA_Oxase/DH_mid-dom_sf"/>
</dbReference>
<dbReference type="Pfam" id="PF08028">
    <property type="entry name" value="Acyl-CoA_dh_2"/>
    <property type="match status" value="1"/>
</dbReference>
<proteinExistence type="predicted"/>
<sequence>MALATKDESGVAIMTDTVDAATAAGRLAAGVAAEPAGPARDAAFAHALQVLHERRDEFNEQGHVSRDYIALLKKAGLFGVAVPEQFGGDPQPPAQFMKQVEQISAIDPATGWVASFGSAPVYFASLPVETQRRIYAESTDIVFAAGMFPMFEAERVEGGYICSGEWQFASGCKGADLLGMGLRGGEETNGKPLTALVDPAKVDIVDNWSVAGMKATGSHNVRADRVFVPDEMTFVRGGKPTIDEPVSRYPVIAYAAQVLAVVGLGAARGALDYVTEVGSANASITGGPAKGNRANYKSGLAKAEADLRSARAFFYETTEEVWAKAVANEEITDRDKALLRMAAAQAAHVSRDVVLAAFNLAGTGAIFEGHPLQRFLQDGLVPAQHAMLQEHIFEAAGALLLGLDPGIPSFP</sequence>
<dbReference type="GO" id="GO:0050660">
    <property type="term" value="F:flavin adenine dinucleotide binding"/>
    <property type="evidence" value="ECO:0007669"/>
    <property type="project" value="InterPro"/>
</dbReference>
<reference evidence="4 5" key="1">
    <citation type="journal article" date="2021" name="Int. J. Syst. Evol. Microbiol.">
        <title>Classification of three corynebacterial strains isolated from a small paddock in North Rhine-Westphalia: proposal of &lt;i&gt;Corynebacterium kalinowskii&lt;/i&gt; sp. nov., &lt;i&gt;Corynebacterium comes&lt;/i&gt; sp. nov. and &lt;i&gt;Corynebacterium occultum&lt;/i&gt; sp. nov.</title>
        <authorList>
            <person name="Schaffert L."/>
            <person name="Ruwe M."/>
            <person name="Milse J."/>
            <person name="Hanuschka K."/>
            <person name="Ortseifen V."/>
            <person name="Droste J."/>
            <person name="Brandt D."/>
            <person name="Schl L."/>
            <person name="Kutter Y."/>
            <person name="Vinke S."/>
            <person name="Vieh P."/>
            <person name="Jacob L."/>
            <person name="L N.C."/>
            <person name="Schulte-Berndt E."/>
            <person name="Hain C."/>
            <person name="Linder M."/>
            <person name="Schmidt P."/>
            <person name="Wollenschl L."/>
            <person name="Luttermann T."/>
            <person name="Thieme E."/>
            <person name="Hassa J."/>
            <person name="Haak M."/>
            <person name="Wittchen M."/>
            <person name="Mentz A."/>
            <person name="Persicke M."/>
            <person name="Busche T."/>
            <person name="R C."/>
        </authorList>
    </citation>
    <scope>NUCLEOTIDE SEQUENCE [LARGE SCALE GENOMIC DNA]</scope>
    <source>
        <strain evidence="4 5">2019</strain>
    </source>
</reference>
<dbReference type="InterPro" id="IPR037069">
    <property type="entry name" value="AcylCoA_DH/ox_N_sf"/>
</dbReference>
<dbReference type="SUPFAM" id="SSF56645">
    <property type="entry name" value="Acyl-CoA dehydrogenase NM domain-like"/>
    <property type="match status" value="1"/>
</dbReference>
<dbReference type="Gene3D" id="1.10.540.10">
    <property type="entry name" value="Acyl-CoA dehydrogenase/oxidase, N-terminal domain"/>
    <property type="match status" value="1"/>
</dbReference>
<dbReference type="EMBL" id="CP046453">
    <property type="protein sequence ID" value="QGU05163.1"/>
    <property type="molecule type" value="Genomic_DNA"/>
</dbReference>
<dbReference type="Gene3D" id="2.40.110.10">
    <property type="entry name" value="Butyryl-CoA Dehydrogenase, subunit A, domain 2"/>
    <property type="match status" value="1"/>
</dbReference>
<evidence type="ECO:0000259" key="2">
    <source>
        <dbReference type="Pfam" id="PF02771"/>
    </source>
</evidence>
<dbReference type="GO" id="GO:0003995">
    <property type="term" value="F:acyl-CoA dehydrogenase activity"/>
    <property type="evidence" value="ECO:0007669"/>
    <property type="project" value="TreeGrafter"/>
</dbReference>
<dbReference type="InterPro" id="IPR013107">
    <property type="entry name" value="Acyl-CoA_DH_C"/>
</dbReference>
<evidence type="ECO:0000313" key="4">
    <source>
        <dbReference type="EMBL" id="QGU05163.1"/>
    </source>
</evidence>
<name>A0A6B8VM80_9CORY</name>
<dbReference type="KEGG" id="ccoe:CETAM_09570"/>
<dbReference type="PANTHER" id="PTHR43884">
    <property type="entry name" value="ACYL-COA DEHYDROGENASE"/>
    <property type="match status" value="1"/>
</dbReference>
<gene>
    <name evidence="4" type="primary">hsaA3</name>
    <name evidence="4" type="ORF">CETAM_09570</name>
</gene>
<evidence type="ECO:0000313" key="5">
    <source>
        <dbReference type="Proteomes" id="UP000425178"/>
    </source>
</evidence>
<dbReference type="SUPFAM" id="SSF47203">
    <property type="entry name" value="Acyl-CoA dehydrogenase C-terminal domain-like"/>
    <property type="match status" value="1"/>
</dbReference>
<organism evidence="4 5">
    <name type="scientific">Corynebacterium comes</name>
    <dbReference type="NCBI Taxonomy" id="2675218"/>
    <lineage>
        <taxon>Bacteria</taxon>
        <taxon>Bacillati</taxon>
        <taxon>Actinomycetota</taxon>
        <taxon>Actinomycetes</taxon>
        <taxon>Mycobacteriales</taxon>
        <taxon>Corynebacteriaceae</taxon>
        <taxon>Corynebacterium</taxon>
    </lineage>
</organism>
<dbReference type="AlphaFoldDB" id="A0A6B8VM80"/>
<dbReference type="PANTHER" id="PTHR43884:SF12">
    <property type="entry name" value="ISOVALERYL-COA DEHYDROGENASE, MITOCHONDRIAL-RELATED"/>
    <property type="match status" value="1"/>
</dbReference>
<dbReference type="EC" id="1.14.14.12" evidence="4"/>
<accession>A0A6B8VM80</accession>
<keyword evidence="4" id="KW-0503">Monooxygenase</keyword>
<dbReference type="GO" id="GO:0036383">
    <property type="term" value="F:3-hydroxy-9,10-secoandrosta-1,3,5(10)-triene-9,17-dione monooxygenase activity"/>
    <property type="evidence" value="ECO:0007669"/>
    <property type="project" value="UniProtKB-EC"/>
</dbReference>
<keyword evidence="1 4" id="KW-0560">Oxidoreductase</keyword>
<dbReference type="Gene3D" id="1.20.140.10">
    <property type="entry name" value="Butyryl-CoA Dehydrogenase, subunit A, domain 3"/>
    <property type="match status" value="1"/>
</dbReference>
<dbReference type="InterPro" id="IPR013786">
    <property type="entry name" value="AcylCoA_DH/ox_N"/>
</dbReference>
<keyword evidence="5" id="KW-1185">Reference proteome</keyword>
<dbReference type="InterPro" id="IPR009100">
    <property type="entry name" value="AcylCoA_DH/oxidase_NM_dom_sf"/>
</dbReference>
<dbReference type="Proteomes" id="UP000425178">
    <property type="component" value="Chromosome"/>
</dbReference>
<protein>
    <submittedName>
        <fullName evidence="4">Flavin-dependent monooxygenase, oxygenase subunit HsaA</fullName>
        <ecNumber evidence="4">1.14.14.12</ecNumber>
    </submittedName>
</protein>
<evidence type="ECO:0000259" key="3">
    <source>
        <dbReference type="Pfam" id="PF08028"/>
    </source>
</evidence>
<feature type="domain" description="Acyl-CoA dehydrogenase/oxidase N-terminal" evidence="2">
    <location>
        <begin position="40"/>
        <end position="118"/>
    </location>
</feature>
<evidence type="ECO:0000256" key="1">
    <source>
        <dbReference type="ARBA" id="ARBA00023002"/>
    </source>
</evidence>
<dbReference type="Pfam" id="PF02771">
    <property type="entry name" value="Acyl-CoA_dh_N"/>
    <property type="match status" value="1"/>
</dbReference>